<dbReference type="FunFam" id="3.40.50.1390:FF:000001">
    <property type="entry name" value="DNA recombinase"/>
    <property type="match status" value="1"/>
</dbReference>
<evidence type="ECO:0000313" key="10">
    <source>
        <dbReference type="Proteomes" id="UP000192491"/>
    </source>
</evidence>
<dbReference type="GO" id="GO:0000150">
    <property type="term" value="F:DNA strand exchange activity"/>
    <property type="evidence" value="ECO:0007669"/>
    <property type="project" value="UniProtKB-KW"/>
</dbReference>
<proteinExistence type="inferred from homology"/>
<dbReference type="PANTHER" id="PTHR30461">
    <property type="entry name" value="DNA-INVERTASE FROM LAMBDOID PROPHAGE"/>
    <property type="match status" value="1"/>
</dbReference>
<dbReference type="Gene3D" id="1.10.10.60">
    <property type="entry name" value="Homeodomain-like"/>
    <property type="match status" value="1"/>
</dbReference>
<evidence type="ECO:0000256" key="1">
    <source>
        <dbReference type="ARBA" id="ARBA00009913"/>
    </source>
</evidence>
<dbReference type="SMART" id="SM00857">
    <property type="entry name" value="Resolvase"/>
    <property type="match status" value="1"/>
</dbReference>
<feature type="domain" description="Resolvase/invertase-type recombinase catalytic" evidence="8">
    <location>
        <begin position="1"/>
        <end position="135"/>
    </location>
</feature>
<dbReference type="SUPFAM" id="SSF53041">
    <property type="entry name" value="Resolvase-like"/>
    <property type="match status" value="1"/>
</dbReference>
<dbReference type="EMBL" id="MTEJ01000389">
    <property type="protein sequence ID" value="OQX03662.1"/>
    <property type="molecule type" value="Genomic_DNA"/>
</dbReference>
<dbReference type="InterPro" id="IPR006120">
    <property type="entry name" value="Resolvase_HTH_dom"/>
</dbReference>
<evidence type="ECO:0000256" key="3">
    <source>
        <dbReference type="ARBA" id="ARBA00023100"/>
    </source>
</evidence>
<evidence type="ECO:0000256" key="2">
    <source>
        <dbReference type="ARBA" id="ARBA00022908"/>
    </source>
</evidence>
<dbReference type="Pfam" id="PF02796">
    <property type="entry name" value="HTH_7"/>
    <property type="match status" value="1"/>
</dbReference>
<evidence type="ECO:0000256" key="5">
    <source>
        <dbReference type="ARBA" id="ARBA00023172"/>
    </source>
</evidence>
<evidence type="ECO:0000256" key="7">
    <source>
        <dbReference type="PROSITE-ProRule" id="PRU10137"/>
    </source>
</evidence>
<dbReference type="CDD" id="cd00569">
    <property type="entry name" value="HTH_Hin_like"/>
    <property type="match status" value="1"/>
</dbReference>
<evidence type="ECO:0000259" key="8">
    <source>
        <dbReference type="PROSITE" id="PS51736"/>
    </source>
</evidence>
<feature type="active site" description="O-(5'-phospho-DNA)-serine intermediate" evidence="6 7">
    <location>
        <position position="9"/>
    </location>
</feature>
<dbReference type="GO" id="GO:0003677">
    <property type="term" value="F:DNA binding"/>
    <property type="evidence" value="ECO:0007669"/>
    <property type="project" value="UniProtKB-KW"/>
</dbReference>
<dbReference type="PROSITE" id="PS00398">
    <property type="entry name" value="RECOMBINASES_2"/>
    <property type="match status" value="1"/>
</dbReference>
<evidence type="ECO:0000256" key="4">
    <source>
        <dbReference type="ARBA" id="ARBA00023125"/>
    </source>
</evidence>
<keyword evidence="2" id="KW-0229">DNA integration</keyword>
<dbReference type="Pfam" id="PF00239">
    <property type="entry name" value="Resolvase"/>
    <property type="match status" value="1"/>
</dbReference>
<dbReference type="SUPFAM" id="SSF46689">
    <property type="entry name" value="Homeodomain-like"/>
    <property type="match status" value="1"/>
</dbReference>
<name>A0A1Y1QE72_9GAMM</name>
<dbReference type="InterPro" id="IPR050639">
    <property type="entry name" value="SSR_resolvase"/>
</dbReference>
<reference evidence="9 10" key="1">
    <citation type="submission" date="2017-01" db="EMBL/GenBank/DDBJ databases">
        <title>Novel large sulfur bacteria in the metagenomes of groundwater-fed chemosynthetic microbial mats in the Lake Huron basin.</title>
        <authorList>
            <person name="Sharrar A.M."/>
            <person name="Flood B.E."/>
            <person name="Bailey J.V."/>
            <person name="Jones D.S."/>
            <person name="Biddanda B."/>
            <person name="Ruberg S.A."/>
            <person name="Marcus D.N."/>
            <person name="Dick G.J."/>
        </authorList>
    </citation>
    <scope>NUCLEOTIDE SEQUENCE [LARGE SCALE GENOMIC DNA]</scope>
    <source>
        <strain evidence="9">A8</strain>
    </source>
</reference>
<dbReference type="PROSITE" id="PS51736">
    <property type="entry name" value="RECOMBINASES_3"/>
    <property type="match status" value="1"/>
</dbReference>
<dbReference type="AlphaFoldDB" id="A0A1Y1QE72"/>
<dbReference type="PANTHER" id="PTHR30461:SF26">
    <property type="entry name" value="RESOLVASE HOMOLOG YNEB"/>
    <property type="match status" value="1"/>
</dbReference>
<gene>
    <name evidence="9" type="ORF">BWK73_38835</name>
</gene>
<dbReference type="Gene3D" id="3.40.50.1390">
    <property type="entry name" value="Resolvase, N-terminal catalytic domain"/>
    <property type="match status" value="1"/>
</dbReference>
<dbReference type="InterPro" id="IPR006118">
    <property type="entry name" value="Recombinase_CS"/>
</dbReference>
<dbReference type="CDD" id="cd03768">
    <property type="entry name" value="SR_ResInv"/>
    <property type="match status" value="1"/>
</dbReference>
<comment type="similarity">
    <text evidence="1">Belongs to the site-specific recombinase resolvase family.</text>
</comment>
<evidence type="ECO:0000256" key="6">
    <source>
        <dbReference type="PIRSR" id="PIRSR606118-50"/>
    </source>
</evidence>
<dbReference type="GO" id="GO:0015074">
    <property type="term" value="P:DNA integration"/>
    <property type="evidence" value="ECO:0007669"/>
    <property type="project" value="UniProtKB-KW"/>
</dbReference>
<keyword evidence="5" id="KW-0233">DNA recombination</keyword>
<keyword evidence="4" id="KW-0238">DNA-binding</keyword>
<evidence type="ECO:0000313" key="9">
    <source>
        <dbReference type="EMBL" id="OQX03662.1"/>
    </source>
</evidence>
<comment type="caution">
    <text evidence="9">The sequence shown here is derived from an EMBL/GenBank/DDBJ whole genome shotgun (WGS) entry which is preliminary data.</text>
</comment>
<organism evidence="9 10">
    <name type="scientific">Thiothrix lacustris</name>
    <dbReference type="NCBI Taxonomy" id="525917"/>
    <lineage>
        <taxon>Bacteria</taxon>
        <taxon>Pseudomonadati</taxon>
        <taxon>Pseudomonadota</taxon>
        <taxon>Gammaproteobacteria</taxon>
        <taxon>Thiotrichales</taxon>
        <taxon>Thiotrichaceae</taxon>
        <taxon>Thiothrix</taxon>
    </lineage>
</organism>
<protein>
    <submittedName>
        <fullName evidence="9">Resolvase</fullName>
    </submittedName>
</protein>
<dbReference type="PROSITE" id="PS00397">
    <property type="entry name" value="RECOMBINASES_1"/>
    <property type="match status" value="1"/>
</dbReference>
<dbReference type="InterPro" id="IPR009057">
    <property type="entry name" value="Homeodomain-like_sf"/>
</dbReference>
<accession>A0A1Y1QE72</accession>
<dbReference type="InterPro" id="IPR036162">
    <property type="entry name" value="Resolvase-like_N_sf"/>
</dbReference>
<dbReference type="Proteomes" id="UP000192491">
    <property type="component" value="Unassembled WGS sequence"/>
</dbReference>
<dbReference type="InterPro" id="IPR006119">
    <property type="entry name" value="Resolv_N"/>
</dbReference>
<sequence length="187" mass="20606">MKIGYARVSSTGQDYQTQLEKLQTAGCEKIFHEKQSGKSADDRAQLQAALEFARDGDVFIITKLDRLARSMNDLTSITSQLQKKGIGFVVTDQQIDTTTPTGKLLFNILGSLAEFERDLINARCDEGRKAAKAKGVQFGRKPKMSDDQVEEIRADVKAGILSMQAIADKYQIARNSVYRLAGAKEAA</sequence>
<keyword evidence="3" id="KW-0230">DNA invertase</keyword>